<proteinExistence type="predicted"/>
<feature type="transmembrane region" description="Helical" evidence="8">
    <location>
        <begin position="160"/>
        <end position="184"/>
    </location>
</feature>
<dbReference type="Proteomes" id="UP001326715">
    <property type="component" value="Chromosome"/>
</dbReference>
<comment type="subcellular location">
    <subcellularLocation>
        <location evidence="1">Membrane</location>
        <topology evidence="1">Multi-pass membrane protein</topology>
    </subcellularLocation>
</comment>
<evidence type="ECO:0000256" key="1">
    <source>
        <dbReference type="ARBA" id="ARBA00004141"/>
    </source>
</evidence>
<dbReference type="EMBL" id="FPIZ01000022">
    <property type="protein sequence ID" value="SFW83439.1"/>
    <property type="molecule type" value="Genomic_DNA"/>
</dbReference>
<gene>
    <name evidence="10" type="ORF">SAMN05661012_05409</name>
    <name evidence="11" type="ORF">SR876_23960</name>
</gene>
<organism evidence="10 12">
    <name type="scientific">Chitinophaga sancti</name>
    <dbReference type="NCBI Taxonomy" id="1004"/>
    <lineage>
        <taxon>Bacteria</taxon>
        <taxon>Pseudomonadati</taxon>
        <taxon>Bacteroidota</taxon>
        <taxon>Chitinophagia</taxon>
        <taxon>Chitinophagales</taxon>
        <taxon>Chitinophagaceae</taxon>
        <taxon>Chitinophaga</taxon>
    </lineage>
</organism>
<evidence type="ECO:0000256" key="4">
    <source>
        <dbReference type="ARBA" id="ARBA00022746"/>
    </source>
</evidence>
<reference evidence="10 12" key="1">
    <citation type="submission" date="2016-11" db="EMBL/GenBank/DDBJ databases">
        <authorList>
            <person name="Jaros S."/>
            <person name="Januszkiewicz K."/>
            <person name="Wedrychowicz H."/>
        </authorList>
    </citation>
    <scope>NUCLEOTIDE SEQUENCE [LARGE SCALE GENOMIC DNA]</scope>
    <source>
        <strain evidence="10 12">DSM 784</strain>
    </source>
</reference>
<evidence type="ECO:0000256" key="7">
    <source>
        <dbReference type="ARBA" id="ARBA00023235"/>
    </source>
</evidence>
<dbReference type="STRING" id="1004.SAMN05661012_05409"/>
<feature type="transmembrane region" description="Helical" evidence="8">
    <location>
        <begin position="35"/>
        <end position="58"/>
    </location>
</feature>
<dbReference type="EMBL" id="CP140154">
    <property type="protein sequence ID" value="WQG87985.1"/>
    <property type="molecule type" value="Genomic_DNA"/>
</dbReference>
<evidence type="ECO:0000256" key="8">
    <source>
        <dbReference type="SAM" id="Phobius"/>
    </source>
</evidence>
<dbReference type="InterPro" id="IPR017825">
    <property type="entry name" value="Lycopene_cyclase_dom"/>
</dbReference>
<evidence type="ECO:0000256" key="5">
    <source>
        <dbReference type="ARBA" id="ARBA00022989"/>
    </source>
</evidence>
<evidence type="ECO:0000313" key="10">
    <source>
        <dbReference type="EMBL" id="SFW83439.1"/>
    </source>
</evidence>
<name>A0A1K1SHA4_9BACT</name>
<comment type="pathway">
    <text evidence="2">Carotenoid biosynthesis.</text>
</comment>
<keyword evidence="6 8" id="KW-0472">Membrane</keyword>
<evidence type="ECO:0000259" key="9">
    <source>
        <dbReference type="Pfam" id="PF18916"/>
    </source>
</evidence>
<dbReference type="GO" id="GO:0016872">
    <property type="term" value="F:intramolecular lyase activity"/>
    <property type="evidence" value="ECO:0007669"/>
    <property type="project" value="InterPro"/>
</dbReference>
<keyword evidence="3 8" id="KW-0812">Transmembrane</keyword>
<evidence type="ECO:0000313" key="11">
    <source>
        <dbReference type="EMBL" id="WQG87985.1"/>
    </source>
</evidence>
<evidence type="ECO:0000256" key="6">
    <source>
        <dbReference type="ARBA" id="ARBA00023136"/>
    </source>
</evidence>
<dbReference type="GO" id="GO:0016117">
    <property type="term" value="P:carotenoid biosynthetic process"/>
    <property type="evidence" value="ECO:0007669"/>
    <property type="project" value="UniProtKB-KW"/>
</dbReference>
<dbReference type="RefSeq" id="WP_072364448.1">
    <property type="nucleotide sequence ID" value="NZ_CP139972.1"/>
</dbReference>
<evidence type="ECO:0000256" key="2">
    <source>
        <dbReference type="ARBA" id="ARBA00004829"/>
    </source>
</evidence>
<keyword evidence="7" id="KW-0413">Isomerase</keyword>
<feature type="transmembrane region" description="Helical" evidence="8">
    <location>
        <begin position="6"/>
        <end position="23"/>
    </location>
</feature>
<dbReference type="Proteomes" id="UP000183788">
    <property type="component" value="Unassembled WGS sequence"/>
</dbReference>
<dbReference type="OrthoDB" id="5195186at2"/>
<dbReference type="Pfam" id="PF18916">
    <property type="entry name" value="Lycopene_cyc"/>
    <property type="match status" value="2"/>
</dbReference>
<dbReference type="GO" id="GO:0016020">
    <property type="term" value="C:membrane"/>
    <property type="evidence" value="ECO:0007669"/>
    <property type="project" value="UniProtKB-SubCell"/>
</dbReference>
<dbReference type="GO" id="GO:0045436">
    <property type="term" value="F:lycopene beta cyclase activity"/>
    <property type="evidence" value="ECO:0007669"/>
    <property type="project" value="UniProtKB-ARBA"/>
</dbReference>
<keyword evidence="4" id="KW-0125">Carotenoid biosynthesis</keyword>
<dbReference type="AlphaFoldDB" id="A0A1K1SHA4"/>
<sequence>MKFTYLAIDISAIIVPLIASFHPRIRYYQQWGMAFTSLLISGLLFIIWDIYFTHAGVWGFNQDYLLGMQLFNLPVEEILFFLCIPYACMFSYHCLLTLWPHASVPRQAANYISWLLISGGLITAIAFYNNSYTCATFLLLVLFILYVRKKSWTGQFYLCYGIMLLPFVIINGILTGSWIAAPIVWYNSNEIIGLRLLTIPIEDVFYGLILIGSQVALYEGFQKNRRIAPLTPI</sequence>
<evidence type="ECO:0000313" key="12">
    <source>
        <dbReference type="Proteomes" id="UP000183788"/>
    </source>
</evidence>
<evidence type="ECO:0000313" key="13">
    <source>
        <dbReference type="Proteomes" id="UP001326715"/>
    </source>
</evidence>
<keyword evidence="13" id="KW-1185">Reference proteome</keyword>
<feature type="transmembrane region" description="Helical" evidence="8">
    <location>
        <begin position="78"/>
        <end position="96"/>
    </location>
</feature>
<feature type="domain" description="Lycopene cyclase" evidence="9">
    <location>
        <begin position="130"/>
        <end position="221"/>
    </location>
</feature>
<feature type="transmembrane region" description="Helical" evidence="8">
    <location>
        <begin position="132"/>
        <end position="148"/>
    </location>
</feature>
<keyword evidence="5 8" id="KW-1133">Transmembrane helix</keyword>
<feature type="domain" description="Lycopene cyclase" evidence="9">
    <location>
        <begin position="4"/>
        <end position="95"/>
    </location>
</feature>
<feature type="transmembrane region" description="Helical" evidence="8">
    <location>
        <begin position="108"/>
        <end position="126"/>
    </location>
</feature>
<evidence type="ECO:0000256" key="3">
    <source>
        <dbReference type="ARBA" id="ARBA00022692"/>
    </source>
</evidence>
<dbReference type="NCBIfam" id="TIGR03462">
    <property type="entry name" value="CarR_dom_SF"/>
    <property type="match status" value="2"/>
</dbReference>
<reference evidence="11 13" key="2">
    <citation type="submission" date="2023-11" db="EMBL/GenBank/DDBJ databases">
        <title>MicrobeMod: A computational toolkit for identifying prokaryotic methylation and restriction-modification with nanopore sequencing.</title>
        <authorList>
            <person name="Crits-Christoph A."/>
            <person name="Kang S.C."/>
            <person name="Lee H."/>
            <person name="Ostrov N."/>
        </authorList>
    </citation>
    <scope>NUCLEOTIDE SEQUENCE [LARGE SCALE GENOMIC DNA]</scope>
    <source>
        <strain evidence="11 13">ATCC 23090</strain>
    </source>
</reference>
<feature type="transmembrane region" description="Helical" evidence="8">
    <location>
        <begin position="204"/>
        <end position="221"/>
    </location>
</feature>
<protein>
    <submittedName>
        <fullName evidence="10">Lycopene cyclase domain-containing protein</fullName>
    </submittedName>
</protein>
<accession>A0A1K1SHA4</accession>